<feature type="non-terminal residue" evidence="1">
    <location>
        <position position="231"/>
    </location>
</feature>
<dbReference type="Proteomes" id="UP001186974">
    <property type="component" value="Unassembled WGS sequence"/>
</dbReference>
<accession>A0ACC3CSC1</accession>
<reference evidence="1" key="1">
    <citation type="submission" date="2024-09" db="EMBL/GenBank/DDBJ databases">
        <title>Black Yeasts Isolated from many extreme environments.</title>
        <authorList>
            <person name="Coleine C."/>
            <person name="Stajich J.E."/>
            <person name="Selbmann L."/>
        </authorList>
    </citation>
    <scope>NUCLEOTIDE SEQUENCE</scope>
    <source>
        <strain evidence="1">CCFEE 5737</strain>
    </source>
</reference>
<dbReference type="EMBL" id="JAWDJW010012311">
    <property type="protein sequence ID" value="KAK3044183.1"/>
    <property type="molecule type" value="Genomic_DNA"/>
</dbReference>
<gene>
    <name evidence="1" type="ORF">LTS18_001951</name>
</gene>
<organism evidence="1 2">
    <name type="scientific">Coniosporium uncinatum</name>
    <dbReference type="NCBI Taxonomy" id="93489"/>
    <lineage>
        <taxon>Eukaryota</taxon>
        <taxon>Fungi</taxon>
        <taxon>Dikarya</taxon>
        <taxon>Ascomycota</taxon>
        <taxon>Pezizomycotina</taxon>
        <taxon>Dothideomycetes</taxon>
        <taxon>Dothideomycetes incertae sedis</taxon>
        <taxon>Coniosporium</taxon>
    </lineage>
</organism>
<protein>
    <submittedName>
        <fullName evidence="1">Uncharacterized protein</fullName>
    </submittedName>
</protein>
<proteinExistence type="predicted"/>
<sequence length="231" mass="24417">MIFCVVSESLGTAALSDYVDQQDAVKALDGATVHNNSFVGAFSYNIFSGVYVATIFGSAFFFDLFWPERHESPAVKLAWKICSILAITYVTSAAIVITAIVFTRDAYVTGVSRAEAERVLGLTGTTGRGTAPLAYDTNNRAIASIAFIWPGLLATVASTALLWHSLAHIDKYGPKSTHARDAEKNFPPNDGSISVPMTDGAAGHTTTDGASRAPVNDIIDTGTMGPVPATH</sequence>
<keyword evidence="2" id="KW-1185">Reference proteome</keyword>
<evidence type="ECO:0000313" key="1">
    <source>
        <dbReference type="EMBL" id="KAK3044183.1"/>
    </source>
</evidence>
<comment type="caution">
    <text evidence="1">The sequence shown here is derived from an EMBL/GenBank/DDBJ whole genome shotgun (WGS) entry which is preliminary data.</text>
</comment>
<evidence type="ECO:0000313" key="2">
    <source>
        <dbReference type="Proteomes" id="UP001186974"/>
    </source>
</evidence>
<name>A0ACC3CSC1_9PEZI</name>